<proteinExistence type="predicted"/>
<name>A0A8B9VK19_9AVES</name>
<dbReference type="InterPro" id="IPR029185">
    <property type="entry name" value="CDRT4"/>
</dbReference>
<organism evidence="2 3">
    <name type="scientific">Anas zonorhyncha</name>
    <name type="common">Eastern spot-billed duck</name>
    <dbReference type="NCBI Taxonomy" id="75864"/>
    <lineage>
        <taxon>Eukaryota</taxon>
        <taxon>Metazoa</taxon>
        <taxon>Chordata</taxon>
        <taxon>Craniata</taxon>
        <taxon>Vertebrata</taxon>
        <taxon>Euteleostomi</taxon>
        <taxon>Archelosauria</taxon>
        <taxon>Archosauria</taxon>
        <taxon>Dinosauria</taxon>
        <taxon>Saurischia</taxon>
        <taxon>Theropoda</taxon>
        <taxon>Coelurosauria</taxon>
        <taxon>Aves</taxon>
        <taxon>Neognathae</taxon>
        <taxon>Galloanserae</taxon>
        <taxon>Anseriformes</taxon>
        <taxon>Anatidae</taxon>
        <taxon>Anatinae</taxon>
        <taxon>Anas</taxon>
    </lineage>
</organism>
<dbReference type="Pfam" id="PF15213">
    <property type="entry name" value="CDRT4"/>
    <property type="match status" value="1"/>
</dbReference>
<dbReference type="Proteomes" id="UP000694549">
    <property type="component" value="Unplaced"/>
</dbReference>
<sequence length="141" mass="14744">MEVVDAVCISRMEHAQPLANVGLPGHLIQCHRPRPAYATHTAPVVKMLVEQDDWRRAAAARPAWREPSPEPPGAAAVEEAPAPSVLSGGGSCAGMGKASLRKSTAESSLLSPSARSRVIFARKPPSCVVPCGSLASSSKKK</sequence>
<keyword evidence="3" id="KW-1185">Reference proteome</keyword>
<evidence type="ECO:0000313" key="3">
    <source>
        <dbReference type="Proteomes" id="UP000694549"/>
    </source>
</evidence>
<feature type="region of interest" description="Disordered" evidence="1">
    <location>
        <begin position="59"/>
        <end position="98"/>
    </location>
</feature>
<dbReference type="AlphaFoldDB" id="A0A8B9VK19"/>
<evidence type="ECO:0000256" key="1">
    <source>
        <dbReference type="SAM" id="MobiDB-lite"/>
    </source>
</evidence>
<evidence type="ECO:0000313" key="2">
    <source>
        <dbReference type="Ensembl" id="ENSAZOP00000023397.1"/>
    </source>
</evidence>
<protein>
    <submittedName>
        <fullName evidence="2">Uncharacterized protein</fullName>
    </submittedName>
</protein>
<dbReference type="Ensembl" id="ENSAZOT00000025114.1">
    <property type="protein sequence ID" value="ENSAZOP00000023397.1"/>
    <property type="gene ID" value="ENSAZOG00000015118.1"/>
</dbReference>
<accession>A0A8B9VK19</accession>
<feature type="compositionally biased region" description="Low complexity" evidence="1">
    <location>
        <begin position="73"/>
        <end position="85"/>
    </location>
</feature>
<reference evidence="2" key="2">
    <citation type="submission" date="2025-09" db="UniProtKB">
        <authorList>
            <consortium name="Ensembl"/>
        </authorList>
    </citation>
    <scope>IDENTIFICATION</scope>
</reference>
<reference evidence="2" key="1">
    <citation type="submission" date="2025-08" db="UniProtKB">
        <authorList>
            <consortium name="Ensembl"/>
        </authorList>
    </citation>
    <scope>IDENTIFICATION</scope>
</reference>